<organism evidence="2">
    <name type="scientific">marine sediment metagenome</name>
    <dbReference type="NCBI Taxonomy" id="412755"/>
    <lineage>
        <taxon>unclassified sequences</taxon>
        <taxon>metagenomes</taxon>
        <taxon>ecological metagenomes</taxon>
    </lineage>
</organism>
<feature type="transmembrane region" description="Helical" evidence="1">
    <location>
        <begin position="25"/>
        <end position="44"/>
    </location>
</feature>
<dbReference type="EMBL" id="LAZR01014792">
    <property type="protein sequence ID" value="KKM15924.1"/>
    <property type="molecule type" value="Genomic_DNA"/>
</dbReference>
<accession>A0A0F9I8E2</accession>
<sequence>MFDSSIDIYEFNTIYDRLLSDDNPLFTTVFSMGTSLSFIIPALYSNLSRSDKIKDDSYLEIEGVKINGEEINVFILIQEFLNHNRVFSKEKAAEYIKSRYDKADGNLNHNGIKAVINSLTEKNIIKEGSKLTRNEIFLNSNRKQIYDFIKENPGVYRNKLVRELDL</sequence>
<dbReference type="AlphaFoldDB" id="A0A0F9I8E2"/>
<reference evidence="2" key="1">
    <citation type="journal article" date="2015" name="Nature">
        <title>Complex archaea that bridge the gap between prokaryotes and eukaryotes.</title>
        <authorList>
            <person name="Spang A."/>
            <person name="Saw J.H."/>
            <person name="Jorgensen S.L."/>
            <person name="Zaremba-Niedzwiedzka K."/>
            <person name="Martijn J."/>
            <person name="Lind A.E."/>
            <person name="van Eijk R."/>
            <person name="Schleper C."/>
            <person name="Guy L."/>
            <person name="Ettema T.J."/>
        </authorList>
    </citation>
    <scope>NUCLEOTIDE SEQUENCE</scope>
</reference>
<keyword evidence="1" id="KW-0472">Membrane</keyword>
<evidence type="ECO:0000313" key="2">
    <source>
        <dbReference type="EMBL" id="KKM15924.1"/>
    </source>
</evidence>
<keyword evidence="1" id="KW-0812">Transmembrane</keyword>
<evidence type="ECO:0000256" key="1">
    <source>
        <dbReference type="SAM" id="Phobius"/>
    </source>
</evidence>
<keyword evidence="1" id="KW-1133">Transmembrane helix</keyword>
<comment type="caution">
    <text evidence="2">The sequence shown here is derived from an EMBL/GenBank/DDBJ whole genome shotgun (WGS) entry which is preliminary data.</text>
</comment>
<gene>
    <name evidence="2" type="ORF">LCGC14_1691150</name>
</gene>
<protein>
    <submittedName>
        <fullName evidence="2">Uncharacterized protein</fullName>
    </submittedName>
</protein>
<name>A0A0F9I8E2_9ZZZZ</name>
<proteinExistence type="predicted"/>